<protein>
    <submittedName>
        <fullName evidence="2">IspH protein</fullName>
    </submittedName>
</protein>
<accession>A0A812UJY2</accession>
<organism evidence="2 3">
    <name type="scientific">Symbiodinium natans</name>
    <dbReference type="NCBI Taxonomy" id="878477"/>
    <lineage>
        <taxon>Eukaryota</taxon>
        <taxon>Sar</taxon>
        <taxon>Alveolata</taxon>
        <taxon>Dinophyceae</taxon>
        <taxon>Suessiales</taxon>
        <taxon>Symbiodiniaceae</taxon>
        <taxon>Symbiodinium</taxon>
    </lineage>
</organism>
<evidence type="ECO:0000313" key="2">
    <source>
        <dbReference type="EMBL" id="CAE7573928.1"/>
    </source>
</evidence>
<gene>
    <name evidence="2" type="primary">ispH</name>
    <name evidence="2" type="ORF">SNAT2548_LOCUS32738</name>
</gene>
<keyword evidence="3" id="KW-1185">Reference proteome</keyword>
<feature type="region of interest" description="Disordered" evidence="1">
    <location>
        <begin position="1"/>
        <end position="28"/>
    </location>
</feature>
<dbReference type="OrthoDB" id="405910at2759"/>
<reference evidence="2" key="1">
    <citation type="submission" date="2021-02" db="EMBL/GenBank/DDBJ databases">
        <authorList>
            <person name="Dougan E. K."/>
            <person name="Rhodes N."/>
            <person name="Thang M."/>
            <person name="Chan C."/>
        </authorList>
    </citation>
    <scope>NUCLEOTIDE SEQUENCE</scope>
</reference>
<evidence type="ECO:0000313" key="3">
    <source>
        <dbReference type="Proteomes" id="UP000604046"/>
    </source>
</evidence>
<sequence length="330" mass="36695">MKSGREETPPALPVRRLCSSTAPAETPDPVRSCSWELLEACPKKNLDLSWQERVPMVEARRCRLAGMLHSRSSSFRPAGESLYGGSSLPPICKDSADFMPEKEMWAYCDMYSAGADVCNAQTSCYGDQGWCHCEKKEGCVAVGGTWIAQTCAMEMDTFSPEQIDALKLADVNGTCVDIYAQGMAVADFAGWTAQSCCQSFPATVCNKTLLPQTPCLHDEDFEHNKTQWAWCNLYPTPTEHDCKAQGCEGSEWHCHCEEEESCVALGGQWSEYQCWQDLKWMAATVHEGIAKAKHQHSCDDIEVYHSKLEYQVEWLGKSCCSSGQSVCEEL</sequence>
<dbReference type="AlphaFoldDB" id="A0A812UJY2"/>
<proteinExistence type="predicted"/>
<comment type="caution">
    <text evidence="2">The sequence shown here is derived from an EMBL/GenBank/DDBJ whole genome shotgun (WGS) entry which is preliminary data.</text>
</comment>
<dbReference type="Proteomes" id="UP000604046">
    <property type="component" value="Unassembled WGS sequence"/>
</dbReference>
<dbReference type="EMBL" id="CAJNDS010002723">
    <property type="protein sequence ID" value="CAE7573928.1"/>
    <property type="molecule type" value="Genomic_DNA"/>
</dbReference>
<name>A0A812UJY2_9DINO</name>
<evidence type="ECO:0000256" key="1">
    <source>
        <dbReference type="SAM" id="MobiDB-lite"/>
    </source>
</evidence>